<evidence type="ECO:0000313" key="1">
    <source>
        <dbReference type="EMBL" id="MQO92292.1"/>
    </source>
</evidence>
<proteinExistence type="predicted"/>
<name>A0AA90VJ76_9BACT</name>
<dbReference type="AlphaFoldDB" id="A0AA90VJ76"/>
<evidence type="ECO:0000313" key="2">
    <source>
        <dbReference type="Proteomes" id="UP000421283"/>
    </source>
</evidence>
<accession>A0AA90VJ76</accession>
<dbReference type="Proteomes" id="UP000421283">
    <property type="component" value="Unassembled WGS sequence"/>
</dbReference>
<dbReference type="CDD" id="cd13120">
    <property type="entry name" value="BF2867_like_N"/>
    <property type="match status" value="1"/>
</dbReference>
<dbReference type="InterPro" id="IPR025049">
    <property type="entry name" value="Mfa-like_1"/>
</dbReference>
<dbReference type="EMBL" id="VZAP01000079">
    <property type="protein sequence ID" value="MQO92292.1"/>
    <property type="molecule type" value="Genomic_DNA"/>
</dbReference>
<dbReference type="Gene3D" id="2.60.40.2620">
    <property type="entry name" value="Fimbrillin-like"/>
    <property type="match status" value="1"/>
</dbReference>
<gene>
    <name evidence="1" type="ORF">F7D31_06350</name>
</gene>
<dbReference type="InterPro" id="IPR042278">
    <property type="entry name" value="Mfa-like_1_N"/>
</dbReference>
<sequence length="367" mass="40865">MDKKFFMGIAAMAALTLVSCSSDDLNSLSDNSSKNEAISFDGYLGRSAVAVNGTRGSVETVTTLKANGFGVFSKYTPTEEGQAFFPDFANQQVTYKYSKWTYSPIKYWPTTNGHIDFYAYAPYDKNTTLNNTSFEFNVDPDVAKQKDLLWAKAKVQINTPITSTNNKVNFQFAHALSRLGYTIKLHEQYPSATFKLKKITLAGSPDGTTNAFYKKGTIDLSTVKDPTSGATTGLWNTSSSDKQNFDWFSGTYENLSTTASNPDKDNNYLFVIPQEFKEKTTENPDVDELYVIVNYTITYSDNKTQTNTVYKQIKKNFERGKAYMLNLTIGLPIEFDVNLTEGVGVEGWGEDEGINIGSDGNLWDGIE</sequence>
<dbReference type="RefSeq" id="WP_153138119.1">
    <property type="nucleotide sequence ID" value="NZ_VZAP01000079.1"/>
</dbReference>
<dbReference type="Pfam" id="PF13149">
    <property type="entry name" value="Mfa_like_1"/>
    <property type="match status" value="1"/>
</dbReference>
<organism evidence="1 2">
    <name type="scientific">Segatella copri</name>
    <dbReference type="NCBI Taxonomy" id="165179"/>
    <lineage>
        <taxon>Bacteria</taxon>
        <taxon>Pseudomonadati</taxon>
        <taxon>Bacteroidota</taxon>
        <taxon>Bacteroidia</taxon>
        <taxon>Bacteroidales</taxon>
        <taxon>Prevotellaceae</taxon>
        <taxon>Segatella</taxon>
    </lineage>
</organism>
<comment type="caution">
    <text evidence="1">The sequence shown here is derived from an EMBL/GenBank/DDBJ whole genome shotgun (WGS) entry which is preliminary data.</text>
</comment>
<reference evidence="2" key="1">
    <citation type="submission" date="2019-09" db="EMBL/GenBank/DDBJ databases">
        <title>Distinct polysaccharide growth profiles of human intestinal Prevotella copri isolates.</title>
        <authorList>
            <person name="Fehlner-Peach H."/>
            <person name="Magnabosco C."/>
            <person name="Raghavan V."/>
            <person name="Scher J.U."/>
            <person name="Tett A."/>
            <person name="Cox L.M."/>
            <person name="Gottsegen C."/>
            <person name="Watters A."/>
            <person name="Wiltshire- Gordon J.D."/>
            <person name="Segata N."/>
            <person name="Bonneau R."/>
            <person name="Littman D.R."/>
        </authorList>
    </citation>
    <scope>NUCLEOTIDE SEQUENCE [LARGE SCALE GENOMIC DNA]</scope>
    <source>
        <strain evidence="2">iAU3127</strain>
    </source>
</reference>
<dbReference type="PROSITE" id="PS51257">
    <property type="entry name" value="PROKAR_LIPOPROTEIN"/>
    <property type="match status" value="1"/>
</dbReference>
<protein>
    <submittedName>
        <fullName evidence="1">Fimbrillin family protein</fullName>
    </submittedName>
</protein>